<dbReference type="AlphaFoldDB" id="A0A379TSB9"/>
<reference evidence="1 2" key="1">
    <citation type="submission" date="2018-06" db="EMBL/GenBank/DDBJ databases">
        <authorList>
            <consortium name="Pathogen Informatics"/>
            <person name="Doyle S."/>
        </authorList>
    </citation>
    <scope>NUCLEOTIDE SEQUENCE [LARGE SCALE GENOMIC DNA]</scope>
    <source>
        <strain evidence="1 2">NCTC10060</strain>
    </source>
</reference>
<dbReference type="Proteomes" id="UP000254633">
    <property type="component" value="Unassembled WGS sequence"/>
</dbReference>
<gene>
    <name evidence="1" type="ORF">NCTC10060_00027</name>
</gene>
<proteinExistence type="predicted"/>
<accession>A0A379TSB9</accession>
<organism evidence="1 2">
    <name type="scientific">Salmonella diarizonae</name>
    <dbReference type="NCBI Taxonomy" id="59204"/>
    <lineage>
        <taxon>Bacteria</taxon>
        <taxon>Pseudomonadati</taxon>
        <taxon>Pseudomonadota</taxon>
        <taxon>Gammaproteobacteria</taxon>
        <taxon>Enterobacterales</taxon>
        <taxon>Enterobacteriaceae</taxon>
        <taxon>Salmonella</taxon>
    </lineage>
</organism>
<dbReference type="EMBL" id="UGXH01000001">
    <property type="protein sequence ID" value="SUG53000.1"/>
    <property type="molecule type" value="Genomic_DNA"/>
</dbReference>
<evidence type="ECO:0000313" key="2">
    <source>
        <dbReference type="Proteomes" id="UP000254633"/>
    </source>
</evidence>
<protein>
    <submittedName>
        <fullName evidence="1">Uncharacterized protein</fullName>
    </submittedName>
</protein>
<evidence type="ECO:0000313" key="1">
    <source>
        <dbReference type="EMBL" id="SUG53000.1"/>
    </source>
</evidence>
<sequence>MSQVSYNTPGTVASAPQKPVRLPTIRDVMYSSIDDYEALLEQKPHFADGLTGLLSTLVAHECRSIGF</sequence>
<name>A0A379TSB9_SALDZ</name>